<evidence type="ECO:0000256" key="2">
    <source>
        <dbReference type="ARBA" id="ARBA00005336"/>
    </source>
</evidence>
<evidence type="ECO:0000256" key="4">
    <source>
        <dbReference type="ARBA" id="ARBA00022729"/>
    </source>
</evidence>
<evidence type="ECO:0000313" key="8">
    <source>
        <dbReference type="Proteomes" id="UP000030641"/>
    </source>
</evidence>
<keyword evidence="6" id="KW-0326">Glycosidase</keyword>
<dbReference type="OrthoDB" id="416222at2759"/>
<comment type="catalytic activity">
    <reaction evidence="1">
        <text>Hydrolysis of terminal, non-reducing beta-D-glucosyl residues with release of beta-D-glucose.</text>
        <dbReference type="EC" id="3.2.1.21"/>
    </reaction>
</comment>
<dbReference type="GeneID" id="25367350"/>
<dbReference type="Proteomes" id="UP000030641">
    <property type="component" value="Unassembled WGS sequence"/>
</dbReference>
<dbReference type="PANTHER" id="PTHR42715:SF5">
    <property type="entry name" value="BETA-GLUCOSIDASE M-RELATED"/>
    <property type="match status" value="1"/>
</dbReference>
<organism evidence="7 8">
    <name type="scientific">Aureobasidium subglaciale (strain EXF-2481)</name>
    <name type="common">Aureobasidium pullulans var. subglaciale</name>
    <dbReference type="NCBI Taxonomy" id="1043005"/>
    <lineage>
        <taxon>Eukaryota</taxon>
        <taxon>Fungi</taxon>
        <taxon>Dikarya</taxon>
        <taxon>Ascomycota</taxon>
        <taxon>Pezizomycotina</taxon>
        <taxon>Dothideomycetes</taxon>
        <taxon>Dothideomycetidae</taxon>
        <taxon>Dothideales</taxon>
        <taxon>Saccotheciaceae</taxon>
        <taxon>Aureobasidium</taxon>
    </lineage>
</organism>
<dbReference type="EC" id="3.2.1.21" evidence="3"/>
<evidence type="ECO:0000256" key="3">
    <source>
        <dbReference type="ARBA" id="ARBA00012744"/>
    </source>
</evidence>
<evidence type="ECO:0000256" key="6">
    <source>
        <dbReference type="ARBA" id="ARBA00023295"/>
    </source>
</evidence>
<dbReference type="RefSeq" id="XP_013340720.1">
    <property type="nucleotide sequence ID" value="XM_013485266.1"/>
</dbReference>
<comment type="similarity">
    <text evidence="2">Belongs to the glycosyl hydrolase 3 family.</text>
</comment>
<evidence type="ECO:0000256" key="1">
    <source>
        <dbReference type="ARBA" id="ARBA00000448"/>
    </source>
</evidence>
<dbReference type="STRING" id="1043005.A0A074YDH9"/>
<sequence length="88" mass="10008">MLLDPALLTPDDPFYRQADYEEGLFIDYKLFQAQNTTPQFAFGYELTYTTFKYSSLTFWSSSNSLSFLPPEHGSYMSNPAPEGGLESL</sequence>
<dbReference type="HOGENOM" id="CLU_2468675_0_0_1"/>
<keyword evidence="5" id="KW-0378">Hydrolase</keyword>
<dbReference type="EMBL" id="KL584772">
    <property type="protein sequence ID" value="KEQ92122.1"/>
    <property type="molecule type" value="Genomic_DNA"/>
</dbReference>
<dbReference type="PANTHER" id="PTHR42715">
    <property type="entry name" value="BETA-GLUCOSIDASE"/>
    <property type="match status" value="1"/>
</dbReference>
<accession>A0A074YDH9</accession>
<dbReference type="InParanoid" id="A0A074YDH9"/>
<dbReference type="AlphaFoldDB" id="A0A074YDH9"/>
<proteinExistence type="inferred from homology"/>
<gene>
    <name evidence="7" type="ORF">AUEXF2481DRAFT_432100</name>
</gene>
<dbReference type="GO" id="GO:0009251">
    <property type="term" value="P:glucan catabolic process"/>
    <property type="evidence" value="ECO:0007669"/>
    <property type="project" value="TreeGrafter"/>
</dbReference>
<keyword evidence="4" id="KW-0732">Signal</keyword>
<keyword evidence="8" id="KW-1185">Reference proteome</keyword>
<name>A0A074YDH9_AURSE</name>
<dbReference type="InterPro" id="IPR050288">
    <property type="entry name" value="Cellulose_deg_GH3"/>
</dbReference>
<protein>
    <recommendedName>
        <fullName evidence="3">beta-glucosidase</fullName>
        <ecNumber evidence="3">3.2.1.21</ecNumber>
    </recommendedName>
</protein>
<dbReference type="GO" id="GO:0008422">
    <property type="term" value="F:beta-glucosidase activity"/>
    <property type="evidence" value="ECO:0007669"/>
    <property type="project" value="UniProtKB-EC"/>
</dbReference>
<dbReference type="InterPro" id="IPR036881">
    <property type="entry name" value="Glyco_hydro_3_C_sf"/>
</dbReference>
<dbReference type="Gene3D" id="3.40.50.1700">
    <property type="entry name" value="Glycoside hydrolase family 3 C-terminal domain"/>
    <property type="match status" value="1"/>
</dbReference>
<evidence type="ECO:0000256" key="5">
    <source>
        <dbReference type="ARBA" id="ARBA00022801"/>
    </source>
</evidence>
<evidence type="ECO:0000313" key="7">
    <source>
        <dbReference type="EMBL" id="KEQ92122.1"/>
    </source>
</evidence>
<reference evidence="7 8" key="1">
    <citation type="journal article" date="2014" name="BMC Genomics">
        <title>Genome sequencing of four Aureobasidium pullulans varieties: biotechnological potential, stress tolerance, and description of new species.</title>
        <authorList>
            <person name="Gostin Ar C."/>
            <person name="Ohm R.A."/>
            <person name="Kogej T."/>
            <person name="Sonjak S."/>
            <person name="Turk M."/>
            <person name="Zajc J."/>
            <person name="Zalar P."/>
            <person name="Grube M."/>
            <person name="Sun H."/>
            <person name="Han J."/>
            <person name="Sharma A."/>
            <person name="Chiniquy J."/>
            <person name="Ngan C.Y."/>
            <person name="Lipzen A."/>
            <person name="Barry K."/>
            <person name="Grigoriev I.V."/>
            <person name="Gunde-Cimerman N."/>
        </authorList>
    </citation>
    <scope>NUCLEOTIDE SEQUENCE [LARGE SCALE GENOMIC DNA]</scope>
    <source>
        <strain evidence="7 8">EXF-2481</strain>
    </source>
</reference>